<name>A0A2N0WA44_9GAMM</name>
<feature type="transmembrane region" description="Helical" evidence="9">
    <location>
        <begin position="454"/>
        <end position="477"/>
    </location>
</feature>
<dbReference type="EMBL" id="PISJ01000022">
    <property type="protein sequence ID" value="PKF31372.1"/>
    <property type="molecule type" value="Genomic_DNA"/>
</dbReference>
<feature type="transmembrane region" description="Helical" evidence="9">
    <location>
        <begin position="238"/>
        <end position="257"/>
    </location>
</feature>
<feature type="transmembrane region" description="Helical" evidence="9">
    <location>
        <begin position="269"/>
        <end position="289"/>
    </location>
</feature>
<dbReference type="InterPro" id="IPR000060">
    <property type="entry name" value="BCCT_transptr"/>
</dbReference>
<protein>
    <submittedName>
        <fullName evidence="10">Choline transporter</fullName>
    </submittedName>
</protein>
<dbReference type="Proteomes" id="UP000233553">
    <property type="component" value="Unassembled WGS sequence"/>
</dbReference>
<evidence type="ECO:0000256" key="5">
    <source>
        <dbReference type="ARBA" id="ARBA00022692"/>
    </source>
</evidence>
<feature type="transmembrane region" description="Helical" evidence="9">
    <location>
        <begin position="356"/>
        <end position="383"/>
    </location>
</feature>
<feature type="transmembrane region" description="Helical" evidence="9">
    <location>
        <begin position="58"/>
        <end position="77"/>
    </location>
</feature>
<dbReference type="GO" id="GO:0005886">
    <property type="term" value="C:plasma membrane"/>
    <property type="evidence" value="ECO:0007669"/>
    <property type="project" value="UniProtKB-SubCell"/>
</dbReference>
<evidence type="ECO:0000313" key="11">
    <source>
        <dbReference type="Proteomes" id="UP000233553"/>
    </source>
</evidence>
<accession>A0A2N0WA44</accession>
<reference evidence="10 11" key="1">
    <citation type="submission" date="2017-12" db="EMBL/GenBank/DDBJ databases">
        <title>Draft Genome sequences of multiple microbial strains isolated from spacecraft associated surfaces.</title>
        <authorList>
            <person name="Seuylemezian A."/>
            <person name="Vaishampayan P."/>
            <person name="Venkateswaran K."/>
        </authorList>
    </citation>
    <scope>NUCLEOTIDE SEQUENCE [LARGE SCALE GENOMIC DNA]</scope>
    <source>
        <strain evidence="10 11">2P01AA</strain>
    </source>
</reference>
<evidence type="ECO:0000256" key="2">
    <source>
        <dbReference type="ARBA" id="ARBA00005658"/>
    </source>
</evidence>
<feature type="transmembrane region" description="Helical" evidence="9">
    <location>
        <begin position="16"/>
        <end position="38"/>
    </location>
</feature>
<dbReference type="PROSITE" id="PS01303">
    <property type="entry name" value="BCCT"/>
    <property type="match status" value="1"/>
</dbReference>
<dbReference type="AlphaFoldDB" id="A0A2N0WA44"/>
<evidence type="ECO:0000313" key="10">
    <source>
        <dbReference type="EMBL" id="PKF31372.1"/>
    </source>
</evidence>
<feature type="transmembrane region" description="Helical" evidence="9">
    <location>
        <begin position="97"/>
        <end position="117"/>
    </location>
</feature>
<evidence type="ECO:0000256" key="4">
    <source>
        <dbReference type="ARBA" id="ARBA00022475"/>
    </source>
</evidence>
<feature type="transmembrane region" description="Helical" evidence="9">
    <location>
        <begin position="200"/>
        <end position="226"/>
    </location>
</feature>
<dbReference type="GO" id="GO:0022857">
    <property type="term" value="F:transmembrane transporter activity"/>
    <property type="evidence" value="ECO:0007669"/>
    <property type="project" value="InterPro"/>
</dbReference>
<evidence type="ECO:0000256" key="6">
    <source>
        <dbReference type="ARBA" id="ARBA00022989"/>
    </source>
</evidence>
<organism evidence="10 11">
    <name type="scientific">Acinetobacter proteolyticus</name>
    <dbReference type="NCBI Taxonomy" id="1776741"/>
    <lineage>
        <taxon>Bacteria</taxon>
        <taxon>Pseudomonadati</taxon>
        <taxon>Pseudomonadota</taxon>
        <taxon>Gammaproteobacteria</taxon>
        <taxon>Moraxellales</taxon>
        <taxon>Moraxellaceae</taxon>
        <taxon>Acinetobacter</taxon>
    </lineage>
</organism>
<evidence type="ECO:0000256" key="1">
    <source>
        <dbReference type="ARBA" id="ARBA00004651"/>
    </source>
</evidence>
<sequence length="536" mass="59404">MVSNSHEGSPSEPMRLNLFVFWSSAVSIGIFGLLFVLFPQRSQFWLTYIQGQANQLFGWYYMLVIVVCLGFVAWLAFSRVGQIPLGKDDDKPEFGYLAWVSMLFSAGIGIALLYYGVAEPVDHFIRPPEGQGGTIQAARDAMMYSFLHWGIHGWVLYALLGVTLGYFAFRRDLPLALRSALYPIFGERIHGLIGDFVDGFGILATVISLVTNLGIGALVLVSGVHYLLPEIPNNQTTLITVVLLMMSVATITTVVGIEKGLAWLSRINLRLLYALLLFVFLTGPTNHLLNGLVQNVGDYLDHFLAKSFDMYLYNAKAGEWLGSWTVFYWAWWIAWAPFVGMFIARISKGRTIREVVLGVCLIPLGFTLAWISIFGNTAIYFILEQKQKILGDLVLTDPALSLFKLLEFLPFNPYIAGIVVVICFVLFLTPVGSGTLMIANLSSKGGSNESDSPIWLRIFWSVVITIVSIGLLLAGSFHSMQSAVVLCGLPFSVIILLYMFGLAKALKQDQFRPTPPQVITQDTQSSQAITEKSETL</sequence>
<dbReference type="InterPro" id="IPR018093">
    <property type="entry name" value="BCCT_CS"/>
</dbReference>
<feature type="transmembrane region" description="Helical" evidence="9">
    <location>
        <begin position="483"/>
        <end position="503"/>
    </location>
</feature>
<comment type="subcellular location">
    <subcellularLocation>
        <location evidence="1">Cell membrane</location>
        <topology evidence="1">Multi-pass membrane protein</topology>
    </subcellularLocation>
</comment>
<dbReference type="Pfam" id="PF02028">
    <property type="entry name" value="BCCT"/>
    <property type="match status" value="1"/>
</dbReference>
<gene>
    <name evidence="10" type="ORF">CW311_19065</name>
</gene>
<keyword evidence="5 9" id="KW-0812">Transmembrane</keyword>
<comment type="caution">
    <text evidence="10">The sequence shown here is derived from an EMBL/GenBank/DDBJ whole genome shotgun (WGS) entry which is preliminary data.</text>
</comment>
<keyword evidence="6 9" id="KW-1133">Transmembrane helix</keyword>
<keyword evidence="4" id="KW-1003">Cell membrane</keyword>
<keyword evidence="7 9" id="KW-0472">Membrane</keyword>
<dbReference type="RefSeq" id="WP_101237520.1">
    <property type="nucleotide sequence ID" value="NZ_PISJ01000022.1"/>
</dbReference>
<keyword evidence="3" id="KW-0813">Transport</keyword>
<feature type="transmembrane region" description="Helical" evidence="9">
    <location>
        <begin position="149"/>
        <end position="169"/>
    </location>
</feature>
<dbReference type="PANTHER" id="PTHR30047">
    <property type="entry name" value="HIGH-AFFINITY CHOLINE TRANSPORT PROTEIN-RELATED"/>
    <property type="match status" value="1"/>
</dbReference>
<comment type="similarity">
    <text evidence="2">Belongs to the BCCT transporter (TC 2.A.15) family.</text>
</comment>
<feature type="transmembrane region" description="Helical" evidence="9">
    <location>
        <begin position="326"/>
        <end position="344"/>
    </location>
</feature>
<proteinExistence type="inferred from homology"/>
<dbReference type="NCBIfam" id="TIGR00842">
    <property type="entry name" value="bcct"/>
    <property type="match status" value="1"/>
</dbReference>
<dbReference type="PANTHER" id="PTHR30047:SF7">
    <property type="entry name" value="HIGH-AFFINITY CHOLINE TRANSPORT PROTEIN"/>
    <property type="match status" value="1"/>
</dbReference>
<evidence type="ECO:0000256" key="7">
    <source>
        <dbReference type="ARBA" id="ARBA00023136"/>
    </source>
</evidence>
<feature type="transmembrane region" description="Helical" evidence="9">
    <location>
        <begin position="414"/>
        <end position="442"/>
    </location>
</feature>
<feature type="region of interest" description="Disordered" evidence="8">
    <location>
        <begin position="514"/>
        <end position="536"/>
    </location>
</feature>
<evidence type="ECO:0000256" key="9">
    <source>
        <dbReference type="SAM" id="Phobius"/>
    </source>
</evidence>
<evidence type="ECO:0000256" key="3">
    <source>
        <dbReference type="ARBA" id="ARBA00022448"/>
    </source>
</evidence>
<feature type="compositionally biased region" description="Polar residues" evidence="8">
    <location>
        <begin position="517"/>
        <end position="530"/>
    </location>
</feature>
<evidence type="ECO:0000256" key="8">
    <source>
        <dbReference type="SAM" id="MobiDB-lite"/>
    </source>
</evidence>